<feature type="compositionally biased region" description="Basic and acidic residues" evidence="1">
    <location>
        <begin position="19"/>
        <end position="37"/>
    </location>
</feature>
<accession>A0A5J4TPT3</accession>
<feature type="region of interest" description="Disordered" evidence="1">
    <location>
        <begin position="19"/>
        <end position="123"/>
    </location>
</feature>
<dbReference type="EMBL" id="SNRW01027247">
    <property type="protein sequence ID" value="KAA6360217.1"/>
    <property type="molecule type" value="Genomic_DNA"/>
</dbReference>
<feature type="compositionally biased region" description="Polar residues" evidence="1">
    <location>
        <begin position="95"/>
        <end position="104"/>
    </location>
</feature>
<gene>
    <name evidence="2" type="ORF">EZS28_044255</name>
</gene>
<protein>
    <submittedName>
        <fullName evidence="2">Uncharacterized protein</fullName>
    </submittedName>
</protein>
<organism evidence="2 3">
    <name type="scientific">Streblomastix strix</name>
    <dbReference type="NCBI Taxonomy" id="222440"/>
    <lineage>
        <taxon>Eukaryota</taxon>
        <taxon>Metamonada</taxon>
        <taxon>Preaxostyla</taxon>
        <taxon>Oxymonadida</taxon>
        <taxon>Streblomastigidae</taxon>
        <taxon>Streblomastix</taxon>
    </lineage>
</organism>
<proteinExistence type="predicted"/>
<feature type="compositionally biased region" description="Polar residues" evidence="1">
    <location>
        <begin position="74"/>
        <end position="85"/>
    </location>
</feature>
<feature type="compositionally biased region" description="Basic and acidic residues" evidence="1">
    <location>
        <begin position="46"/>
        <end position="72"/>
    </location>
</feature>
<reference evidence="2 3" key="1">
    <citation type="submission" date="2019-03" db="EMBL/GenBank/DDBJ databases">
        <title>Single cell metagenomics reveals metabolic interactions within the superorganism composed of flagellate Streblomastix strix and complex community of Bacteroidetes bacteria on its surface.</title>
        <authorList>
            <person name="Treitli S.C."/>
            <person name="Kolisko M."/>
            <person name="Husnik F."/>
            <person name="Keeling P."/>
            <person name="Hampl V."/>
        </authorList>
    </citation>
    <scope>NUCLEOTIDE SEQUENCE [LARGE SCALE GENOMIC DNA]</scope>
    <source>
        <strain evidence="2">ST1C</strain>
    </source>
</reference>
<name>A0A5J4TPT3_9EUKA</name>
<dbReference type="AlphaFoldDB" id="A0A5J4TPT3"/>
<evidence type="ECO:0000256" key="1">
    <source>
        <dbReference type="SAM" id="MobiDB-lite"/>
    </source>
</evidence>
<dbReference type="Proteomes" id="UP000324800">
    <property type="component" value="Unassembled WGS sequence"/>
</dbReference>
<evidence type="ECO:0000313" key="3">
    <source>
        <dbReference type="Proteomes" id="UP000324800"/>
    </source>
</evidence>
<sequence length="123" mass="14123">MRDRTEICNNTPWMDMELERNEYKNDGREKVKDDTSIKGRVQHNIQEQKRKDKINSSADRQTELSETSDKRSVAISNRIGQSDNASVKDGIVGWNNDSKQSSNKGIEVVDKENRGQPTRITDQ</sequence>
<comment type="caution">
    <text evidence="2">The sequence shown here is derived from an EMBL/GenBank/DDBJ whole genome shotgun (WGS) entry which is preliminary data.</text>
</comment>
<evidence type="ECO:0000313" key="2">
    <source>
        <dbReference type="EMBL" id="KAA6360217.1"/>
    </source>
</evidence>